<gene>
    <name evidence="2" type="ORF">ACFOY7_06215</name>
</gene>
<sequence>MAAENKKKRNLVLFAVLAVIIIIAVAAYVFNNQDQTNPDADPVATTFKNRDSLAVEKIPNGETHGCYPGETTNEGAEEFLELKSGESKSFGPSDLPKGSLLSINYSSTFEELDIYLANLENQSLEEATLLQTPIMKYQRMGATTFC</sequence>
<keyword evidence="1" id="KW-1133">Transmembrane helix</keyword>
<evidence type="ECO:0000313" key="3">
    <source>
        <dbReference type="Proteomes" id="UP001595882"/>
    </source>
</evidence>
<dbReference type="RefSeq" id="WP_390250457.1">
    <property type="nucleotide sequence ID" value="NZ_JBHSDT010000004.1"/>
</dbReference>
<name>A0ABV8WU89_9BACI</name>
<organism evidence="2 3">
    <name type="scientific">Gracilibacillus xinjiangensis</name>
    <dbReference type="NCBI Taxonomy" id="1193282"/>
    <lineage>
        <taxon>Bacteria</taxon>
        <taxon>Bacillati</taxon>
        <taxon>Bacillota</taxon>
        <taxon>Bacilli</taxon>
        <taxon>Bacillales</taxon>
        <taxon>Bacillaceae</taxon>
        <taxon>Gracilibacillus</taxon>
    </lineage>
</organism>
<keyword evidence="3" id="KW-1185">Reference proteome</keyword>
<dbReference type="Proteomes" id="UP001595882">
    <property type="component" value="Unassembled WGS sequence"/>
</dbReference>
<comment type="caution">
    <text evidence="2">The sequence shown here is derived from an EMBL/GenBank/DDBJ whole genome shotgun (WGS) entry which is preliminary data.</text>
</comment>
<protein>
    <submittedName>
        <fullName evidence="2">Uncharacterized protein</fullName>
    </submittedName>
</protein>
<accession>A0ABV8WU89</accession>
<evidence type="ECO:0000313" key="2">
    <source>
        <dbReference type="EMBL" id="MFC4402663.1"/>
    </source>
</evidence>
<proteinExistence type="predicted"/>
<dbReference type="EMBL" id="JBHSDT010000004">
    <property type="protein sequence ID" value="MFC4402663.1"/>
    <property type="molecule type" value="Genomic_DNA"/>
</dbReference>
<evidence type="ECO:0000256" key="1">
    <source>
        <dbReference type="SAM" id="Phobius"/>
    </source>
</evidence>
<reference evidence="3" key="1">
    <citation type="journal article" date="2019" name="Int. J. Syst. Evol. Microbiol.">
        <title>The Global Catalogue of Microorganisms (GCM) 10K type strain sequencing project: providing services to taxonomists for standard genome sequencing and annotation.</title>
        <authorList>
            <consortium name="The Broad Institute Genomics Platform"/>
            <consortium name="The Broad Institute Genome Sequencing Center for Infectious Disease"/>
            <person name="Wu L."/>
            <person name="Ma J."/>
        </authorList>
    </citation>
    <scope>NUCLEOTIDE SEQUENCE [LARGE SCALE GENOMIC DNA]</scope>
    <source>
        <strain evidence="3">CCUG 37865</strain>
    </source>
</reference>
<feature type="transmembrane region" description="Helical" evidence="1">
    <location>
        <begin position="12"/>
        <end position="30"/>
    </location>
</feature>
<keyword evidence="1" id="KW-0472">Membrane</keyword>
<keyword evidence="1" id="KW-0812">Transmembrane</keyword>